<keyword evidence="7" id="KW-1185">Reference proteome</keyword>
<evidence type="ECO:0000313" key="7">
    <source>
        <dbReference type="Proteomes" id="UP000472276"/>
    </source>
</evidence>
<dbReference type="InterPro" id="IPR001309">
    <property type="entry name" value="Pept_C14_p20"/>
</dbReference>
<dbReference type="InterPro" id="IPR001870">
    <property type="entry name" value="B30.2/SPRY"/>
</dbReference>
<evidence type="ECO:0000256" key="1">
    <source>
        <dbReference type="ARBA" id="ARBA00010134"/>
    </source>
</evidence>
<dbReference type="CDD" id="cd00032">
    <property type="entry name" value="CASc"/>
    <property type="match status" value="1"/>
</dbReference>
<protein>
    <recommendedName>
        <fullName evidence="8">Caspase family p20 domain-containing protein</fullName>
    </recommendedName>
</protein>
<evidence type="ECO:0000259" key="4">
    <source>
        <dbReference type="PROSITE" id="PS50207"/>
    </source>
</evidence>
<dbReference type="InterPro" id="IPR003877">
    <property type="entry name" value="SPRY_dom"/>
</dbReference>
<dbReference type="Gene3D" id="2.60.120.920">
    <property type="match status" value="1"/>
</dbReference>
<dbReference type="InterPro" id="IPR011600">
    <property type="entry name" value="Pept_C14_caspase"/>
</dbReference>
<dbReference type="Pfam" id="PF13765">
    <property type="entry name" value="PRY"/>
    <property type="match status" value="1"/>
</dbReference>
<sequence length="462" mass="52549">MAMSTNNMTRNIQATNVPRRTKRVALLINNMHFYDPALTRHGADKDEQGMVNLLHTLGYEVDRHRNLPAQKMDEALKSFARRPTLPLTDSVFVVVMSHGGMGTICGTGSHRIEIDRIYERLNSRNCPALKDKPKIVIIQASRGVLVPGRPPVPIDNMRARSVNQAARLHTEKDFITLHCSAPHMAAYKHPAYGSFFIQSIAEVFNTRCVQDPIDELFKKVMQRFHVSGMQQLMPSVELHTLTKPFYLLPGNTQVPTRPEDPRGRPDALRAEPAGVRWVRSELKKYCCQLTIDMNTVNRKLKPSHHNRKVEYVSEPQRYPDHPDRFDRAQLLCRDGLTGRGYWEVEWTGEVYIAVSYRGIRRKGDSNETLFGWNKQSWSLYCSDKYTVWHDGKETALSSCSYSSSSLSDSGRAAVYVDCHAGTVSFLRVSSDTLTHLHTFKTKFTEPVYAGFRVFTASSVRLC</sequence>
<evidence type="ECO:0000313" key="6">
    <source>
        <dbReference type="Ensembl" id="ENSOABP00000031317.2"/>
    </source>
</evidence>
<evidence type="ECO:0008006" key="8">
    <source>
        <dbReference type="Google" id="ProtNLM"/>
    </source>
</evidence>
<comment type="similarity">
    <text evidence="1 2">Belongs to the peptidase C14A family.</text>
</comment>
<feature type="domain" description="Caspase family p20" evidence="5">
    <location>
        <begin position="21"/>
        <end position="143"/>
    </location>
</feature>
<evidence type="ECO:0000259" key="3">
    <source>
        <dbReference type="PROSITE" id="PS50188"/>
    </source>
</evidence>
<dbReference type="CDD" id="cd16040">
    <property type="entry name" value="SPRY_PRY_SNTX"/>
    <property type="match status" value="1"/>
</dbReference>
<dbReference type="RefSeq" id="XP_039458389.1">
    <property type="nucleotide sequence ID" value="XM_039602455.1"/>
</dbReference>
<dbReference type="Ensembl" id="ENSOABT00000032194.2">
    <property type="protein sequence ID" value="ENSOABP00000031317.2"/>
    <property type="gene ID" value="ENSOABG00000014500.2"/>
</dbReference>
<dbReference type="PANTHER" id="PTHR47901">
    <property type="entry name" value="CASPASE RECRUITMENT DOMAIN-CONTAINING PROTEIN 18"/>
    <property type="match status" value="1"/>
</dbReference>
<name>A0A668TZY5_OREAU</name>
<dbReference type="PROSITE" id="PS50207">
    <property type="entry name" value="CASPASE_P10"/>
    <property type="match status" value="1"/>
</dbReference>
<dbReference type="GO" id="GO:0050727">
    <property type="term" value="P:regulation of inflammatory response"/>
    <property type="evidence" value="ECO:0007669"/>
    <property type="project" value="TreeGrafter"/>
</dbReference>
<accession>A0A668TZY5</accession>
<dbReference type="GO" id="GO:0072559">
    <property type="term" value="C:NLRP3 inflammasome complex"/>
    <property type="evidence" value="ECO:0007669"/>
    <property type="project" value="TreeGrafter"/>
</dbReference>
<dbReference type="RefSeq" id="XP_039458390.1">
    <property type="nucleotide sequence ID" value="XM_039602456.1"/>
</dbReference>
<dbReference type="InterPro" id="IPR002398">
    <property type="entry name" value="Pept_C14"/>
</dbReference>
<evidence type="ECO:0000259" key="5">
    <source>
        <dbReference type="PROSITE" id="PS50208"/>
    </source>
</evidence>
<dbReference type="GO" id="GO:0072557">
    <property type="term" value="C:IPAF inflammasome complex"/>
    <property type="evidence" value="ECO:0007669"/>
    <property type="project" value="TreeGrafter"/>
</dbReference>
<feature type="domain" description="B30.2/SPRY" evidence="3">
    <location>
        <begin position="269"/>
        <end position="462"/>
    </location>
</feature>
<dbReference type="SUPFAM" id="SSF52129">
    <property type="entry name" value="Caspase-like"/>
    <property type="match status" value="1"/>
</dbReference>
<dbReference type="SMART" id="SM00589">
    <property type="entry name" value="PRY"/>
    <property type="match status" value="1"/>
</dbReference>
<dbReference type="GO" id="GO:0004197">
    <property type="term" value="F:cysteine-type endopeptidase activity"/>
    <property type="evidence" value="ECO:0007669"/>
    <property type="project" value="InterPro"/>
</dbReference>
<dbReference type="InterPro" id="IPR013320">
    <property type="entry name" value="ConA-like_dom_sf"/>
</dbReference>
<reference evidence="6" key="1">
    <citation type="submission" date="2025-08" db="UniProtKB">
        <authorList>
            <consortium name="Ensembl"/>
        </authorList>
    </citation>
    <scope>IDENTIFICATION</scope>
</reference>
<dbReference type="KEGG" id="oau:116321296"/>
<reference evidence="6" key="2">
    <citation type="submission" date="2025-09" db="UniProtKB">
        <authorList>
            <consortium name="Ensembl"/>
        </authorList>
    </citation>
    <scope>IDENTIFICATION</scope>
</reference>
<gene>
    <name evidence="6" type="primary">LOC116321296</name>
</gene>
<dbReference type="PRINTS" id="PR00376">
    <property type="entry name" value="IL1BCENZYME"/>
</dbReference>
<dbReference type="RefSeq" id="XP_039458387.1">
    <property type="nucleotide sequence ID" value="XM_039602453.1"/>
</dbReference>
<dbReference type="PROSITE" id="PS50208">
    <property type="entry name" value="CASPASE_P20"/>
    <property type="match status" value="1"/>
</dbReference>
<dbReference type="GO" id="GO:0097169">
    <property type="term" value="C:AIM2 inflammasome complex"/>
    <property type="evidence" value="ECO:0007669"/>
    <property type="project" value="TreeGrafter"/>
</dbReference>
<dbReference type="InterPro" id="IPR015917">
    <property type="entry name" value="Pept_C14A"/>
</dbReference>
<dbReference type="GeneID" id="116321296"/>
<dbReference type="GO" id="GO:0006508">
    <property type="term" value="P:proteolysis"/>
    <property type="evidence" value="ECO:0007669"/>
    <property type="project" value="InterPro"/>
</dbReference>
<dbReference type="PROSITE" id="PS50188">
    <property type="entry name" value="B302_SPRY"/>
    <property type="match status" value="1"/>
</dbReference>
<feature type="domain" description="Caspase family p10" evidence="4">
    <location>
        <begin position="164"/>
        <end position="249"/>
    </location>
</feature>
<dbReference type="Pfam" id="PF00656">
    <property type="entry name" value="Peptidase_C14"/>
    <property type="match status" value="1"/>
</dbReference>
<dbReference type="PANTHER" id="PTHR47901:SF3">
    <property type="entry name" value="CASPASE-1"/>
    <property type="match status" value="1"/>
</dbReference>
<dbReference type="AlphaFoldDB" id="A0A668TZY5"/>
<dbReference type="SUPFAM" id="SSF49899">
    <property type="entry name" value="Concanavalin A-like lectins/glucanases"/>
    <property type="match status" value="1"/>
</dbReference>
<evidence type="ECO:0000256" key="2">
    <source>
        <dbReference type="RuleBase" id="RU003971"/>
    </source>
</evidence>
<organism evidence="6 7">
    <name type="scientific">Oreochromis aureus</name>
    <name type="common">Israeli tilapia</name>
    <name type="synonym">Chromis aureus</name>
    <dbReference type="NCBI Taxonomy" id="47969"/>
    <lineage>
        <taxon>Eukaryota</taxon>
        <taxon>Metazoa</taxon>
        <taxon>Chordata</taxon>
        <taxon>Craniata</taxon>
        <taxon>Vertebrata</taxon>
        <taxon>Euteleostomi</taxon>
        <taxon>Actinopterygii</taxon>
        <taxon>Neopterygii</taxon>
        <taxon>Teleostei</taxon>
        <taxon>Neoteleostei</taxon>
        <taxon>Acanthomorphata</taxon>
        <taxon>Ovalentaria</taxon>
        <taxon>Cichlomorphae</taxon>
        <taxon>Cichliformes</taxon>
        <taxon>Cichlidae</taxon>
        <taxon>African cichlids</taxon>
        <taxon>Pseudocrenilabrinae</taxon>
        <taxon>Oreochromini</taxon>
        <taxon>Oreochromis</taxon>
    </lineage>
</organism>
<proteinExistence type="inferred from homology"/>
<dbReference type="Proteomes" id="UP000472276">
    <property type="component" value="Unassembled WGS sequence"/>
</dbReference>
<dbReference type="SMART" id="SM00115">
    <property type="entry name" value="CASc"/>
    <property type="match status" value="1"/>
</dbReference>
<dbReference type="Pfam" id="PF00622">
    <property type="entry name" value="SPRY"/>
    <property type="match status" value="1"/>
</dbReference>
<dbReference type="InterPro" id="IPR006574">
    <property type="entry name" value="PRY"/>
</dbReference>
<dbReference type="Gene3D" id="3.40.50.1460">
    <property type="match status" value="1"/>
</dbReference>
<dbReference type="InterPro" id="IPR002138">
    <property type="entry name" value="Pept_C14_p10"/>
</dbReference>
<dbReference type="InterPro" id="IPR029030">
    <property type="entry name" value="Caspase-like_dom_sf"/>
</dbReference>
<dbReference type="InterPro" id="IPR043136">
    <property type="entry name" value="B30.2/SPRY_sf"/>
</dbReference>